<sequence length="144" mass="16108">MRDDLSRFVDAQSDSYDTALAEIRSGQKRSHWMWFIFPQLRGLGHSAMAQHYGIASLDEARAYFAHPVLGPRYRTCVEAVDALGTNDPVAVFGTTDAMKLRSSLTLFEAAEPSPMIDDVLNRFFNGKRDTATQQMLTLSAKTMD</sequence>
<dbReference type="InterPro" id="IPR014937">
    <property type="entry name" value="DUF1810"/>
</dbReference>
<dbReference type="EMBL" id="JBHTLS010000131">
    <property type="protein sequence ID" value="MFD1106184.1"/>
    <property type="molecule type" value="Genomic_DNA"/>
</dbReference>
<dbReference type="Proteomes" id="UP001597203">
    <property type="component" value="Unassembled WGS sequence"/>
</dbReference>
<dbReference type="Gene3D" id="1.25.40.380">
    <property type="entry name" value="Protein of unknown function DUF1810"/>
    <property type="match status" value="1"/>
</dbReference>
<gene>
    <name evidence="1" type="ORF">ACFQ24_15055</name>
</gene>
<dbReference type="PIRSF" id="PIRSF008546">
    <property type="entry name" value="UCP008546"/>
    <property type="match status" value="1"/>
</dbReference>
<protein>
    <submittedName>
        <fullName evidence="1">DUF1810 domain-containing protein</fullName>
    </submittedName>
</protein>
<evidence type="ECO:0000313" key="1">
    <source>
        <dbReference type="EMBL" id="MFD1106184.1"/>
    </source>
</evidence>
<dbReference type="RefSeq" id="WP_380912935.1">
    <property type="nucleotide sequence ID" value="NZ_JBHTLS010000131.1"/>
</dbReference>
<dbReference type="InterPro" id="IPR036287">
    <property type="entry name" value="Rv1873-like_sf"/>
</dbReference>
<evidence type="ECO:0000313" key="2">
    <source>
        <dbReference type="Proteomes" id="UP001597203"/>
    </source>
</evidence>
<accession>A0ABW3P2J0</accession>
<proteinExistence type="predicted"/>
<dbReference type="SUPFAM" id="SSF140736">
    <property type="entry name" value="Rv1873-like"/>
    <property type="match status" value="1"/>
</dbReference>
<reference evidence="2" key="1">
    <citation type="journal article" date="2019" name="Int. J. Syst. Evol. Microbiol.">
        <title>The Global Catalogue of Microorganisms (GCM) 10K type strain sequencing project: providing services to taxonomists for standard genome sequencing and annotation.</title>
        <authorList>
            <consortium name="The Broad Institute Genomics Platform"/>
            <consortium name="The Broad Institute Genome Sequencing Center for Infectious Disease"/>
            <person name="Wu L."/>
            <person name="Ma J."/>
        </authorList>
    </citation>
    <scope>NUCLEOTIDE SEQUENCE [LARGE SCALE GENOMIC DNA]</scope>
    <source>
        <strain evidence="2">CCUG 54329</strain>
    </source>
</reference>
<dbReference type="Pfam" id="PF08837">
    <property type="entry name" value="DUF1810"/>
    <property type="match status" value="1"/>
</dbReference>
<comment type="caution">
    <text evidence="1">The sequence shown here is derived from an EMBL/GenBank/DDBJ whole genome shotgun (WGS) entry which is preliminary data.</text>
</comment>
<name>A0ABW3P2J0_9SPHN</name>
<keyword evidence="2" id="KW-1185">Reference proteome</keyword>
<organism evidence="1 2">
    <name type="scientific">Sphingobium olei</name>
    <dbReference type="NCBI Taxonomy" id="420955"/>
    <lineage>
        <taxon>Bacteria</taxon>
        <taxon>Pseudomonadati</taxon>
        <taxon>Pseudomonadota</taxon>
        <taxon>Alphaproteobacteria</taxon>
        <taxon>Sphingomonadales</taxon>
        <taxon>Sphingomonadaceae</taxon>
        <taxon>Sphingobium</taxon>
    </lineage>
</organism>